<dbReference type="Pfam" id="PF00905">
    <property type="entry name" value="Transpeptidase"/>
    <property type="match status" value="1"/>
</dbReference>
<feature type="domain" description="Penicillin-binding protein transpeptidase" evidence="18">
    <location>
        <begin position="409"/>
        <end position="666"/>
    </location>
</feature>
<dbReference type="Proteomes" id="UP000178040">
    <property type="component" value="Unassembled WGS sequence"/>
</dbReference>
<keyword evidence="17" id="KW-0812">Transmembrane</keyword>
<dbReference type="SUPFAM" id="SSF53955">
    <property type="entry name" value="Lysozyme-like"/>
    <property type="match status" value="1"/>
</dbReference>
<dbReference type="InterPro" id="IPR023346">
    <property type="entry name" value="Lysozyme-like_dom_sf"/>
</dbReference>
<dbReference type="InterPro" id="IPR001264">
    <property type="entry name" value="Glyco_trans_51"/>
</dbReference>
<evidence type="ECO:0000256" key="12">
    <source>
        <dbReference type="ARBA" id="ARBA00023136"/>
    </source>
</evidence>
<dbReference type="GO" id="GO:0071555">
    <property type="term" value="P:cell wall organization"/>
    <property type="evidence" value="ECO:0007669"/>
    <property type="project" value="UniProtKB-KW"/>
</dbReference>
<dbReference type="GO" id="GO:0005886">
    <property type="term" value="C:plasma membrane"/>
    <property type="evidence" value="ECO:0007669"/>
    <property type="project" value="UniProtKB-SubCell"/>
</dbReference>
<dbReference type="Pfam" id="PF00912">
    <property type="entry name" value="Transgly"/>
    <property type="match status" value="1"/>
</dbReference>
<dbReference type="NCBIfam" id="TIGR02074">
    <property type="entry name" value="PBP_1a_fam"/>
    <property type="match status" value="1"/>
</dbReference>
<evidence type="ECO:0000256" key="8">
    <source>
        <dbReference type="ARBA" id="ARBA00022679"/>
    </source>
</evidence>
<dbReference type="GO" id="GO:0008360">
    <property type="term" value="P:regulation of cell shape"/>
    <property type="evidence" value="ECO:0007669"/>
    <property type="project" value="UniProtKB-KW"/>
</dbReference>
<comment type="subcellular location">
    <subcellularLocation>
        <location evidence="1">Cell membrane</location>
    </subcellularLocation>
</comment>
<evidence type="ECO:0000256" key="15">
    <source>
        <dbReference type="ARBA" id="ARBA00034000"/>
    </source>
</evidence>
<dbReference type="GO" id="GO:0008658">
    <property type="term" value="F:penicillin binding"/>
    <property type="evidence" value="ECO:0007669"/>
    <property type="project" value="InterPro"/>
</dbReference>
<evidence type="ECO:0000313" key="20">
    <source>
        <dbReference type="EMBL" id="OGK44220.1"/>
    </source>
</evidence>
<dbReference type="GO" id="GO:0008955">
    <property type="term" value="F:peptidoglycan glycosyltransferase activity"/>
    <property type="evidence" value="ECO:0007669"/>
    <property type="project" value="UniProtKB-EC"/>
</dbReference>
<evidence type="ECO:0000259" key="19">
    <source>
        <dbReference type="Pfam" id="PF00912"/>
    </source>
</evidence>
<dbReference type="GO" id="GO:0006508">
    <property type="term" value="P:proteolysis"/>
    <property type="evidence" value="ECO:0007669"/>
    <property type="project" value="UniProtKB-KW"/>
</dbReference>
<gene>
    <name evidence="20" type="ORF">A3B40_04610</name>
</gene>
<keyword evidence="5" id="KW-0121">Carboxypeptidase</keyword>
<evidence type="ECO:0000256" key="4">
    <source>
        <dbReference type="ARBA" id="ARBA00022475"/>
    </source>
</evidence>
<evidence type="ECO:0000256" key="5">
    <source>
        <dbReference type="ARBA" id="ARBA00022645"/>
    </source>
</evidence>
<evidence type="ECO:0000256" key="11">
    <source>
        <dbReference type="ARBA" id="ARBA00022984"/>
    </source>
</evidence>
<evidence type="ECO:0000256" key="2">
    <source>
        <dbReference type="ARBA" id="ARBA00007090"/>
    </source>
</evidence>
<keyword evidence="6" id="KW-0645">Protease</keyword>
<dbReference type="PANTHER" id="PTHR32282:SF11">
    <property type="entry name" value="PENICILLIN-BINDING PROTEIN 1B"/>
    <property type="match status" value="1"/>
</dbReference>
<dbReference type="InterPro" id="IPR050396">
    <property type="entry name" value="Glycosyltr_51/Transpeptidase"/>
</dbReference>
<dbReference type="InterPro" id="IPR036950">
    <property type="entry name" value="PBP_transglycosylase"/>
</dbReference>
<comment type="catalytic activity">
    <reaction evidence="15">
        <text>Preferential cleavage: (Ac)2-L-Lys-D-Ala-|-D-Ala. Also transpeptidation of peptidyl-alanyl moieties that are N-acyl substituents of D-alanine.</text>
        <dbReference type="EC" id="3.4.16.4"/>
    </reaction>
</comment>
<evidence type="ECO:0000313" key="21">
    <source>
        <dbReference type="Proteomes" id="UP000178040"/>
    </source>
</evidence>
<name>A0A1F7ILR3_9BACT</name>
<keyword evidence="11" id="KW-0573">Peptidoglycan synthesis</keyword>
<feature type="transmembrane region" description="Helical" evidence="17">
    <location>
        <begin position="41"/>
        <end position="68"/>
    </location>
</feature>
<comment type="caution">
    <text evidence="20">The sequence shown here is derived from an EMBL/GenBank/DDBJ whole genome shotgun (WGS) entry which is preliminary data.</text>
</comment>
<keyword evidence="8" id="KW-0808">Transferase</keyword>
<evidence type="ECO:0000256" key="13">
    <source>
        <dbReference type="ARBA" id="ARBA00023268"/>
    </source>
</evidence>
<keyword evidence="12 17" id="KW-0472">Membrane</keyword>
<evidence type="ECO:0000256" key="6">
    <source>
        <dbReference type="ARBA" id="ARBA00022670"/>
    </source>
</evidence>
<comment type="similarity">
    <text evidence="2">In the C-terminal section; belongs to the transpeptidase family.</text>
</comment>
<dbReference type="EMBL" id="MGAI01000033">
    <property type="protein sequence ID" value="OGK44220.1"/>
    <property type="molecule type" value="Genomic_DNA"/>
</dbReference>
<dbReference type="AlphaFoldDB" id="A0A1F7ILR3"/>
<feature type="domain" description="Glycosyl transferase family 51" evidence="19">
    <location>
        <begin position="146"/>
        <end position="321"/>
    </location>
</feature>
<keyword evidence="4" id="KW-1003">Cell membrane</keyword>
<evidence type="ECO:0000259" key="18">
    <source>
        <dbReference type="Pfam" id="PF00905"/>
    </source>
</evidence>
<keyword evidence="17" id="KW-1133">Transmembrane helix</keyword>
<evidence type="ECO:0000256" key="3">
    <source>
        <dbReference type="ARBA" id="ARBA00007739"/>
    </source>
</evidence>
<evidence type="ECO:0000256" key="9">
    <source>
        <dbReference type="ARBA" id="ARBA00022801"/>
    </source>
</evidence>
<evidence type="ECO:0000256" key="1">
    <source>
        <dbReference type="ARBA" id="ARBA00004236"/>
    </source>
</evidence>
<sequence length="747" mass="83251">MKKGKKNLFGLLLPSLLNIFFKILFLIVNFLVGVGEVTKKIIITVITSVFHISISIIRGILTLIGTLIKRIKKISLAKIKIPKVKLRFRIFRFISLKLRYLFLGSFITLTILFFHQSYIFVKSLPSPQNIGRVNYPLSTHIFDRNGRLLYEVYRDQNRTPIKIEELPNYVKHAAISIEDKDFYKHNGISLVNGILRAIKDSAIMGNLQGGSTITQQLIKSSLLSSERTLKRKIKEIILALWTEKLFTKDQILEMYLNQVPYGGSSYGIEEAAKTYFGKHAKDLTLSEAALLAGLPIAPTYYSPYVNPKLAISRRNEVLDLMKDNSYINENQLKKAKQEKVAIVPVETRISAPHFVFYAKSELESMFGIKQVEEGGFKVSTSLDLTIQNEAEKILREEIGKVAHLNVSNGAILVTRPSSGEILAMVGSVDYNAQPNGAFNVTSAFRQPGSSIKPLMYSLALDKGYTTASIINDSPVTFNLGGGYTYKPVNYDGRFHGRVTLRLALANSYNVPAVKVLSTLGVDNFIQQGKKMGIRTWNDPSRYGLSLTLGGGEVMLVDMATSYGVLANQGYRVDSTPLVKVEDVSGNIVYVSRIAKRKVLNEGIAFIISDILSDNFSRQLAFGSRSLLEIPGYKVAVKTGTTDEKKDNLTIGYNPEFLVAVWVGNNDNSPMNRYLTSGVTGAAPIWNRMMSYLLNNYGSGSTWYTKPENVVEKTCYFGRVEYFLKGTETSVSCKEGLLKTSPTKKEGD</sequence>
<dbReference type="GO" id="GO:0009002">
    <property type="term" value="F:serine-type D-Ala-D-Ala carboxypeptidase activity"/>
    <property type="evidence" value="ECO:0007669"/>
    <property type="project" value="UniProtKB-EC"/>
</dbReference>
<evidence type="ECO:0000256" key="17">
    <source>
        <dbReference type="SAM" id="Phobius"/>
    </source>
</evidence>
<dbReference type="GO" id="GO:0030288">
    <property type="term" value="C:outer membrane-bounded periplasmic space"/>
    <property type="evidence" value="ECO:0007669"/>
    <property type="project" value="TreeGrafter"/>
</dbReference>
<keyword evidence="10" id="KW-0133">Cell shape</keyword>
<reference evidence="20 21" key="1">
    <citation type="journal article" date="2016" name="Nat. Commun.">
        <title>Thousands of microbial genomes shed light on interconnected biogeochemical processes in an aquifer system.</title>
        <authorList>
            <person name="Anantharaman K."/>
            <person name="Brown C.T."/>
            <person name="Hug L.A."/>
            <person name="Sharon I."/>
            <person name="Castelle C.J."/>
            <person name="Probst A.J."/>
            <person name="Thomas B.C."/>
            <person name="Singh A."/>
            <person name="Wilkins M.J."/>
            <person name="Karaoz U."/>
            <person name="Brodie E.L."/>
            <person name="Williams K.H."/>
            <person name="Hubbard S.S."/>
            <person name="Banfield J.F."/>
        </authorList>
    </citation>
    <scope>NUCLEOTIDE SEQUENCE [LARGE SCALE GENOMIC DNA]</scope>
</reference>
<dbReference type="SUPFAM" id="SSF56601">
    <property type="entry name" value="beta-lactamase/transpeptidase-like"/>
    <property type="match status" value="1"/>
</dbReference>
<evidence type="ECO:0000256" key="14">
    <source>
        <dbReference type="ARBA" id="ARBA00023316"/>
    </source>
</evidence>
<dbReference type="Gene3D" id="3.40.710.10">
    <property type="entry name" value="DD-peptidase/beta-lactamase superfamily"/>
    <property type="match status" value="1"/>
</dbReference>
<accession>A0A1F7ILR3</accession>
<protein>
    <submittedName>
        <fullName evidence="20">Uncharacterized protein</fullName>
    </submittedName>
</protein>
<keyword evidence="13" id="KW-0511">Multifunctional enzyme</keyword>
<proteinExistence type="inferred from homology"/>
<dbReference type="InterPro" id="IPR001460">
    <property type="entry name" value="PCN-bd_Tpept"/>
</dbReference>
<dbReference type="FunFam" id="1.10.3810.10:FF:000001">
    <property type="entry name" value="Penicillin-binding protein 1A"/>
    <property type="match status" value="1"/>
</dbReference>
<dbReference type="Gene3D" id="1.10.3810.10">
    <property type="entry name" value="Biosynthetic peptidoglycan transglycosylase-like"/>
    <property type="match status" value="1"/>
</dbReference>
<comment type="catalytic activity">
    <reaction evidence="16">
        <text>[GlcNAc-(1-&gt;4)-Mur2Ac(oyl-L-Ala-gamma-D-Glu-L-Lys-D-Ala-D-Ala)](n)-di-trans,octa-cis-undecaprenyl diphosphate + beta-D-GlcNAc-(1-&gt;4)-Mur2Ac(oyl-L-Ala-gamma-D-Glu-L-Lys-D-Ala-D-Ala)-di-trans,octa-cis-undecaprenyl diphosphate = [GlcNAc-(1-&gt;4)-Mur2Ac(oyl-L-Ala-gamma-D-Glu-L-Lys-D-Ala-D-Ala)](n+1)-di-trans,octa-cis-undecaprenyl diphosphate + di-trans,octa-cis-undecaprenyl diphosphate + H(+)</text>
        <dbReference type="Rhea" id="RHEA:23708"/>
        <dbReference type="Rhea" id="RHEA-COMP:9602"/>
        <dbReference type="Rhea" id="RHEA-COMP:9603"/>
        <dbReference type="ChEBI" id="CHEBI:15378"/>
        <dbReference type="ChEBI" id="CHEBI:58405"/>
        <dbReference type="ChEBI" id="CHEBI:60033"/>
        <dbReference type="ChEBI" id="CHEBI:78435"/>
        <dbReference type="EC" id="2.4.99.28"/>
    </reaction>
</comment>
<keyword evidence="9" id="KW-0378">Hydrolase</keyword>
<keyword evidence="14" id="KW-0961">Cell wall biogenesis/degradation</keyword>
<keyword evidence="7" id="KW-0328">Glycosyltransferase</keyword>
<evidence type="ECO:0000256" key="10">
    <source>
        <dbReference type="ARBA" id="ARBA00022960"/>
    </source>
</evidence>
<evidence type="ECO:0000256" key="16">
    <source>
        <dbReference type="ARBA" id="ARBA00049902"/>
    </source>
</evidence>
<comment type="similarity">
    <text evidence="3">In the N-terminal section; belongs to the glycosyltransferase 51 family.</text>
</comment>
<feature type="transmembrane region" description="Helical" evidence="17">
    <location>
        <begin position="100"/>
        <end position="121"/>
    </location>
</feature>
<organism evidence="20 21">
    <name type="scientific">Candidatus Roizmanbacteria bacterium RIFCSPLOWO2_01_FULL_37_16</name>
    <dbReference type="NCBI Taxonomy" id="1802058"/>
    <lineage>
        <taxon>Bacteria</taxon>
        <taxon>Candidatus Roizmaniibacteriota</taxon>
    </lineage>
</organism>
<feature type="transmembrane region" description="Helical" evidence="17">
    <location>
        <begin position="12"/>
        <end position="35"/>
    </location>
</feature>
<evidence type="ECO:0000256" key="7">
    <source>
        <dbReference type="ARBA" id="ARBA00022676"/>
    </source>
</evidence>
<dbReference type="PANTHER" id="PTHR32282">
    <property type="entry name" value="BINDING PROTEIN TRANSPEPTIDASE, PUTATIVE-RELATED"/>
    <property type="match status" value="1"/>
</dbReference>
<dbReference type="GO" id="GO:0009252">
    <property type="term" value="P:peptidoglycan biosynthetic process"/>
    <property type="evidence" value="ECO:0007669"/>
    <property type="project" value="UniProtKB-KW"/>
</dbReference>
<dbReference type="InterPro" id="IPR012338">
    <property type="entry name" value="Beta-lactam/transpept-like"/>
</dbReference>